<evidence type="ECO:0000256" key="3">
    <source>
        <dbReference type="ARBA" id="ARBA00022692"/>
    </source>
</evidence>
<gene>
    <name evidence="9" type="ORF">FNH08_18670</name>
</gene>
<feature type="region of interest" description="Disordered" evidence="6">
    <location>
        <begin position="1"/>
        <end position="21"/>
    </location>
</feature>
<feature type="domain" description="Major facilitator superfamily (MFS) profile" evidence="8">
    <location>
        <begin position="24"/>
        <end position="432"/>
    </location>
</feature>
<dbReference type="InterPro" id="IPR011701">
    <property type="entry name" value="MFS"/>
</dbReference>
<sequence length="432" mass="43036">MPELALPPAARTPPPPASTQETRQVPAAWLALLATPVAASANGPVLILPDMADSLGVRTATATWLVTVFAWAMAVGTPLMAGLLRRRGLDGTLRLSAVLIVAGTAVVAVAPWLPLAMAGRAAQAAGGAGLITAAMSLAGSVRRMGVITAGFGTLGAAGPLLGSAIADVASWRVSLAVGAVALLALPAVLRRATPSAPRQRAPGSGQSASEGGQSTPGGGRGTPFDGRGAALLVLVATALVLVPRYPLPAVAASSALAALLALHIRSRPTGFVPASLLRTRTFVLSALLACALATSYFTLLFTVPQLLGDRTGWSTSTIGTGQLVALLAGSALSMVLAAASARMSRPRVLTILLTAGALAPLTAVLTPWAPLLLLVATLAVLATSAGQATLAVYATQAAPTALRPTAIGLFNLCYQLGGAFGPAIAALITLGG</sequence>
<dbReference type="PANTHER" id="PTHR23501:SF191">
    <property type="entry name" value="VACUOLAR BASIC AMINO ACID TRANSPORTER 4"/>
    <property type="match status" value="1"/>
</dbReference>
<evidence type="ECO:0000313" key="9">
    <source>
        <dbReference type="EMBL" id="MPY59113.1"/>
    </source>
</evidence>
<dbReference type="PROSITE" id="PS50850">
    <property type="entry name" value="MFS"/>
    <property type="match status" value="1"/>
</dbReference>
<feature type="transmembrane region" description="Helical" evidence="7">
    <location>
        <begin position="27"/>
        <end position="49"/>
    </location>
</feature>
<keyword evidence="3 7" id="KW-0812">Transmembrane</keyword>
<dbReference type="AlphaFoldDB" id="A0A5N8XI02"/>
<proteinExistence type="predicted"/>
<comment type="caution">
    <text evidence="9">The sequence shown here is derived from an EMBL/GenBank/DDBJ whole genome shotgun (WGS) entry which is preliminary data.</text>
</comment>
<evidence type="ECO:0000256" key="6">
    <source>
        <dbReference type="SAM" id="MobiDB-lite"/>
    </source>
</evidence>
<name>A0A5N8XI02_9ACTN</name>
<dbReference type="SUPFAM" id="SSF103473">
    <property type="entry name" value="MFS general substrate transporter"/>
    <property type="match status" value="1"/>
</dbReference>
<feature type="transmembrane region" description="Helical" evidence="7">
    <location>
        <begin position="406"/>
        <end position="430"/>
    </location>
</feature>
<dbReference type="GO" id="GO:0005886">
    <property type="term" value="C:plasma membrane"/>
    <property type="evidence" value="ECO:0007669"/>
    <property type="project" value="UniProtKB-SubCell"/>
</dbReference>
<dbReference type="Proteomes" id="UP000400924">
    <property type="component" value="Unassembled WGS sequence"/>
</dbReference>
<feature type="compositionally biased region" description="Low complexity" evidence="6">
    <location>
        <begin position="203"/>
        <end position="213"/>
    </location>
</feature>
<keyword evidence="10" id="KW-1185">Reference proteome</keyword>
<evidence type="ECO:0000256" key="4">
    <source>
        <dbReference type="ARBA" id="ARBA00022989"/>
    </source>
</evidence>
<comment type="subcellular location">
    <subcellularLocation>
        <location evidence="1">Cell inner membrane</location>
        <topology evidence="1">Multi-pass membrane protein</topology>
    </subcellularLocation>
</comment>
<feature type="transmembrane region" description="Helical" evidence="7">
    <location>
        <begin position="348"/>
        <end position="365"/>
    </location>
</feature>
<dbReference type="EMBL" id="VJZC01000120">
    <property type="protein sequence ID" value="MPY59113.1"/>
    <property type="molecule type" value="Genomic_DNA"/>
</dbReference>
<organism evidence="9 10">
    <name type="scientific">Streptomyces spongiae</name>
    <dbReference type="NCBI Taxonomy" id="565072"/>
    <lineage>
        <taxon>Bacteria</taxon>
        <taxon>Bacillati</taxon>
        <taxon>Actinomycetota</taxon>
        <taxon>Actinomycetes</taxon>
        <taxon>Kitasatosporales</taxon>
        <taxon>Streptomycetaceae</taxon>
        <taxon>Streptomyces</taxon>
    </lineage>
</organism>
<accession>A0A5N8XI02</accession>
<dbReference type="Pfam" id="PF07690">
    <property type="entry name" value="MFS_1"/>
    <property type="match status" value="1"/>
</dbReference>
<keyword evidence="2" id="KW-0813">Transport</keyword>
<feature type="transmembrane region" description="Helical" evidence="7">
    <location>
        <begin position="284"/>
        <end position="303"/>
    </location>
</feature>
<evidence type="ECO:0000313" key="10">
    <source>
        <dbReference type="Proteomes" id="UP000400924"/>
    </source>
</evidence>
<dbReference type="GO" id="GO:0022857">
    <property type="term" value="F:transmembrane transporter activity"/>
    <property type="evidence" value="ECO:0007669"/>
    <property type="project" value="InterPro"/>
</dbReference>
<evidence type="ECO:0000256" key="2">
    <source>
        <dbReference type="ARBA" id="ARBA00022448"/>
    </source>
</evidence>
<feature type="transmembrane region" description="Helical" evidence="7">
    <location>
        <begin position="146"/>
        <end position="165"/>
    </location>
</feature>
<dbReference type="OrthoDB" id="3679026at2"/>
<dbReference type="InterPro" id="IPR020846">
    <property type="entry name" value="MFS_dom"/>
</dbReference>
<feature type="transmembrane region" description="Helical" evidence="7">
    <location>
        <begin position="61"/>
        <end position="83"/>
    </location>
</feature>
<dbReference type="PANTHER" id="PTHR23501">
    <property type="entry name" value="MAJOR FACILITATOR SUPERFAMILY"/>
    <property type="match status" value="1"/>
</dbReference>
<evidence type="ECO:0000256" key="7">
    <source>
        <dbReference type="SAM" id="Phobius"/>
    </source>
</evidence>
<feature type="transmembrane region" description="Helical" evidence="7">
    <location>
        <begin position="323"/>
        <end position="341"/>
    </location>
</feature>
<feature type="region of interest" description="Disordered" evidence="6">
    <location>
        <begin position="194"/>
        <end position="221"/>
    </location>
</feature>
<dbReference type="RefSeq" id="WP_152772623.1">
    <property type="nucleotide sequence ID" value="NZ_VJZC01000120.1"/>
</dbReference>
<feature type="transmembrane region" description="Helical" evidence="7">
    <location>
        <begin position="121"/>
        <end position="139"/>
    </location>
</feature>
<feature type="transmembrane region" description="Helical" evidence="7">
    <location>
        <begin position="371"/>
        <end position="394"/>
    </location>
</feature>
<feature type="transmembrane region" description="Helical" evidence="7">
    <location>
        <begin position="95"/>
        <end position="115"/>
    </location>
</feature>
<keyword evidence="4 7" id="KW-1133">Transmembrane helix</keyword>
<feature type="transmembrane region" description="Helical" evidence="7">
    <location>
        <begin position="171"/>
        <end position="189"/>
    </location>
</feature>
<evidence type="ECO:0000256" key="5">
    <source>
        <dbReference type="ARBA" id="ARBA00023136"/>
    </source>
</evidence>
<keyword evidence="5 7" id="KW-0472">Membrane</keyword>
<protein>
    <submittedName>
        <fullName evidence="9">MFS transporter</fullName>
    </submittedName>
</protein>
<dbReference type="InterPro" id="IPR036259">
    <property type="entry name" value="MFS_trans_sf"/>
</dbReference>
<evidence type="ECO:0000256" key="1">
    <source>
        <dbReference type="ARBA" id="ARBA00004429"/>
    </source>
</evidence>
<dbReference type="Gene3D" id="1.20.1250.20">
    <property type="entry name" value="MFS general substrate transporter like domains"/>
    <property type="match status" value="1"/>
</dbReference>
<reference evidence="9 10" key="1">
    <citation type="submission" date="2019-07" db="EMBL/GenBank/DDBJ databases">
        <title>New species of Amycolatopsis and Streptomyces.</title>
        <authorList>
            <person name="Duangmal K."/>
            <person name="Teo W.F.A."/>
            <person name="Lipun K."/>
        </authorList>
    </citation>
    <scope>NUCLEOTIDE SEQUENCE [LARGE SCALE GENOMIC DNA]</scope>
    <source>
        <strain evidence="9 10">NBRC 106415</strain>
    </source>
</reference>
<dbReference type="Gene3D" id="1.20.1720.10">
    <property type="entry name" value="Multidrug resistance protein D"/>
    <property type="match status" value="1"/>
</dbReference>
<evidence type="ECO:0000259" key="8">
    <source>
        <dbReference type="PROSITE" id="PS50850"/>
    </source>
</evidence>